<gene>
    <name evidence="3" type="primary">dadA</name>
    <name evidence="3" type="ORF">KOR42_00160</name>
</gene>
<name>A0A5C5X398_9PLAN</name>
<dbReference type="PANTHER" id="PTHR13847:SF289">
    <property type="entry name" value="GLYCINE OXIDASE"/>
    <property type="match status" value="1"/>
</dbReference>
<evidence type="ECO:0000259" key="2">
    <source>
        <dbReference type="Pfam" id="PF01266"/>
    </source>
</evidence>
<dbReference type="EC" id="1.4.99.6" evidence="3"/>
<dbReference type="SUPFAM" id="SSF51905">
    <property type="entry name" value="FAD/NAD(P)-binding domain"/>
    <property type="match status" value="1"/>
</dbReference>
<dbReference type="GO" id="GO:0005737">
    <property type="term" value="C:cytoplasm"/>
    <property type="evidence" value="ECO:0007669"/>
    <property type="project" value="TreeGrafter"/>
</dbReference>
<evidence type="ECO:0000313" key="4">
    <source>
        <dbReference type="Proteomes" id="UP000317243"/>
    </source>
</evidence>
<dbReference type="GO" id="GO:0016491">
    <property type="term" value="F:oxidoreductase activity"/>
    <property type="evidence" value="ECO:0007669"/>
    <property type="project" value="UniProtKB-KW"/>
</dbReference>
<dbReference type="InterPro" id="IPR006076">
    <property type="entry name" value="FAD-dep_OxRdtase"/>
</dbReference>
<dbReference type="OrthoDB" id="9794226at2"/>
<reference evidence="3 4" key="1">
    <citation type="submission" date="2019-02" db="EMBL/GenBank/DDBJ databases">
        <title>Deep-cultivation of Planctomycetes and their phenomic and genomic characterization uncovers novel biology.</title>
        <authorList>
            <person name="Wiegand S."/>
            <person name="Jogler M."/>
            <person name="Boedeker C."/>
            <person name="Pinto D."/>
            <person name="Vollmers J."/>
            <person name="Rivas-Marin E."/>
            <person name="Kohn T."/>
            <person name="Peeters S.H."/>
            <person name="Heuer A."/>
            <person name="Rast P."/>
            <person name="Oberbeckmann S."/>
            <person name="Bunk B."/>
            <person name="Jeske O."/>
            <person name="Meyerdierks A."/>
            <person name="Storesund J.E."/>
            <person name="Kallscheuer N."/>
            <person name="Luecker S."/>
            <person name="Lage O.M."/>
            <person name="Pohl T."/>
            <person name="Merkel B.J."/>
            <person name="Hornburger P."/>
            <person name="Mueller R.-W."/>
            <person name="Bruemmer F."/>
            <person name="Labrenz M."/>
            <person name="Spormann A.M."/>
            <person name="Op Den Camp H."/>
            <person name="Overmann J."/>
            <person name="Amann R."/>
            <person name="Jetten M.S.M."/>
            <person name="Mascher T."/>
            <person name="Medema M.H."/>
            <person name="Devos D.P."/>
            <person name="Kaster A.-K."/>
            <person name="Ovreas L."/>
            <person name="Rohde M."/>
            <person name="Galperin M.Y."/>
            <person name="Jogler C."/>
        </authorList>
    </citation>
    <scope>NUCLEOTIDE SEQUENCE [LARGE SCALE GENOMIC DNA]</scope>
    <source>
        <strain evidence="3 4">KOR42</strain>
    </source>
</reference>
<dbReference type="SUPFAM" id="SSF54373">
    <property type="entry name" value="FAD-linked reductases, C-terminal domain"/>
    <property type="match status" value="1"/>
</dbReference>
<keyword evidence="4" id="KW-1185">Reference proteome</keyword>
<organism evidence="3 4">
    <name type="scientific">Thalassoglobus neptunius</name>
    <dbReference type="NCBI Taxonomy" id="1938619"/>
    <lineage>
        <taxon>Bacteria</taxon>
        <taxon>Pseudomonadati</taxon>
        <taxon>Planctomycetota</taxon>
        <taxon>Planctomycetia</taxon>
        <taxon>Planctomycetales</taxon>
        <taxon>Planctomycetaceae</taxon>
        <taxon>Thalassoglobus</taxon>
    </lineage>
</organism>
<dbReference type="InterPro" id="IPR036188">
    <property type="entry name" value="FAD/NAD-bd_sf"/>
</dbReference>
<proteinExistence type="predicted"/>
<dbReference type="EMBL" id="SIHI01000001">
    <property type="protein sequence ID" value="TWT56663.1"/>
    <property type="molecule type" value="Genomic_DNA"/>
</dbReference>
<dbReference type="Gene3D" id="3.30.9.10">
    <property type="entry name" value="D-Amino Acid Oxidase, subunit A, domain 2"/>
    <property type="match status" value="1"/>
</dbReference>
<protein>
    <submittedName>
        <fullName evidence="3">D-amino acid dehydrogenase small subunit</fullName>
        <ecNumber evidence="3">1.4.99.6</ecNumber>
    </submittedName>
</protein>
<dbReference type="Gene3D" id="3.50.50.60">
    <property type="entry name" value="FAD/NAD(P)-binding domain"/>
    <property type="match status" value="2"/>
</dbReference>
<feature type="domain" description="FAD dependent oxidoreductase" evidence="2">
    <location>
        <begin position="8"/>
        <end position="400"/>
    </location>
</feature>
<dbReference type="Proteomes" id="UP000317243">
    <property type="component" value="Unassembled WGS sequence"/>
</dbReference>
<sequence length="418" mass="46072">MNSQAPSITIIGGGVVGAACAYYLSQTGADVTILEKGSFGGACSHGNCGFISPSHILPLCQPGAIQSTLKTFFQRNSPFSISPRWDPTLWRWLLKFAAHCNRRHMLAAGRARQALLDSSRELYGNLIETGVLTDCDWHSDGLLFVHHSEKSFEHYRHVDKLLTDEFGLSAKPFAGEELNELEPALKTGLGGGWLYECDAHIHPSQLMAAWRACLEQQGVEIREQTEVRNLHQTRSAITEIETSSGKIKVDQLIVALGAWTPQLVKQLGVSLPIQPGKGYSLTMPRPENCPRYPMILEEHRVAITPLSDAYRIGSTMQFAGYDSSLSPPRLNLLLEGAKEYLHTPTAEPIQEKWYGWRPMSADGVPMIGQVPKLENTWVASGHSMLGVSMAPATGKLIAELVTQSTTHVDAVPYRLDRF</sequence>
<keyword evidence="1 3" id="KW-0560">Oxidoreductase</keyword>
<dbReference type="PANTHER" id="PTHR13847">
    <property type="entry name" value="SARCOSINE DEHYDROGENASE-RELATED"/>
    <property type="match status" value="1"/>
</dbReference>
<evidence type="ECO:0000256" key="1">
    <source>
        <dbReference type="ARBA" id="ARBA00023002"/>
    </source>
</evidence>
<accession>A0A5C5X398</accession>
<comment type="caution">
    <text evidence="3">The sequence shown here is derived from an EMBL/GenBank/DDBJ whole genome shotgun (WGS) entry which is preliminary data.</text>
</comment>
<evidence type="ECO:0000313" key="3">
    <source>
        <dbReference type="EMBL" id="TWT56663.1"/>
    </source>
</evidence>
<dbReference type="AlphaFoldDB" id="A0A5C5X398"/>
<dbReference type="Pfam" id="PF01266">
    <property type="entry name" value="DAO"/>
    <property type="match status" value="1"/>
</dbReference>